<dbReference type="Proteomes" id="UP001597283">
    <property type="component" value="Unassembled WGS sequence"/>
</dbReference>
<gene>
    <name evidence="1" type="ORF">ACFSC3_14835</name>
</gene>
<sequence length="135" mass="14881">MTAPRAPADPFPFTSVPIARARHDGWSPERQRRFIAALAELGSVNGAARAVGSTRTSAYRLRTRDGAESFAAAWDAALSDARARRFDALFERATVGVLVPRRYRGEFVGTRHFHDNAAGLAALREPPIPPRWVQK</sequence>
<dbReference type="RefSeq" id="WP_380941214.1">
    <property type="nucleotide sequence ID" value="NZ_JBHUFC010000006.1"/>
</dbReference>
<comment type="caution">
    <text evidence="1">The sequence shown here is derived from an EMBL/GenBank/DDBJ whole genome shotgun (WGS) entry which is preliminary data.</text>
</comment>
<evidence type="ECO:0000313" key="1">
    <source>
        <dbReference type="EMBL" id="MFD1788839.1"/>
    </source>
</evidence>
<accession>A0ABW4NFL7</accession>
<dbReference type="EMBL" id="JBHUFC010000006">
    <property type="protein sequence ID" value="MFD1788839.1"/>
    <property type="molecule type" value="Genomic_DNA"/>
</dbReference>
<protein>
    <recommendedName>
        <fullName evidence="3">LysR family transcriptional regulator</fullName>
    </recommendedName>
</protein>
<organism evidence="1 2">
    <name type="scientific">Sphingomonas floccifaciens</name>
    <dbReference type="NCBI Taxonomy" id="1844115"/>
    <lineage>
        <taxon>Bacteria</taxon>
        <taxon>Pseudomonadati</taxon>
        <taxon>Pseudomonadota</taxon>
        <taxon>Alphaproteobacteria</taxon>
        <taxon>Sphingomonadales</taxon>
        <taxon>Sphingomonadaceae</taxon>
        <taxon>Sphingomonas</taxon>
    </lineage>
</organism>
<proteinExistence type="predicted"/>
<evidence type="ECO:0008006" key="3">
    <source>
        <dbReference type="Google" id="ProtNLM"/>
    </source>
</evidence>
<keyword evidence="2" id="KW-1185">Reference proteome</keyword>
<reference evidence="2" key="1">
    <citation type="journal article" date="2019" name="Int. J. Syst. Evol. Microbiol.">
        <title>The Global Catalogue of Microorganisms (GCM) 10K type strain sequencing project: providing services to taxonomists for standard genome sequencing and annotation.</title>
        <authorList>
            <consortium name="The Broad Institute Genomics Platform"/>
            <consortium name="The Broad Institute Genome Sequencing Center for Infectious Disease"/>
            <person name="Wu L."/>
            <person name="Ma J."/>
        </authorList>
    </citation>
    <scope>NUCLEOTIDE SEQUENCE [LARGE SCALE GENOMIC DNA]</scope>
    <source>
        <strain evidence="2">Q85</strain>
    </source>
</reference>
<name>A0ABW4NFL7_9SPHN</name>
<evidence type="ECO:0000313" key="2">
    <source>
        <dbReference type="Proteomes" id="UP001597283"/>
    </source>
</evidence>